<accession>E6SBX5</accession>
<evidence type="ECO:0000313" key="3">
    <source>
        <dbReference type="Proteomes" id="UP000008914"/>
    </source>
</evidence>
<dbReference type="Proteomes" id="UP000008914">
    <property type="component" value="Chromosome"/>
</dbReference>
<dbReference type="HOGENOM" id="CLU_1882941_0_0_11"/>
<dbReference type="EMBL" id="CP002343">
    <property type="protein sequence ID" value="ADU48484.1"/>
    <property type="molecule type" value="Genomic_DNA"/>
</dbReference>
<dbReference type="RefSeq" id="WP_013492799.1">
    <property type="nucleotide sequence ID" value="NC_014830.1"/>
</dbReference>
<dbReference type="OrthoDB" id="5149609at2"/>
<feature type="region of interest" description="Disordered" evidence="1">
    <location>
        <begin position="30"/>
        <end position="53"/>
    </location>
</feature>
<feature type="compositionally biased region" description="Low complexity" evidence="1">
    <location>
        <begin position="43"/>
        <end position="52"/>
    </location>
</feature>
<dbReference type="AlphaFoldDB" id="E6SBX5"/>
<name>E6SBX5_INTC7</name>
<gene>
    <name evidence="2" type="ordered locus">Intca_1973</name>
</gene>
<proteinExistence type="predicted"/>
<keyword evidence="3" id="KW-1185">Reference proteome</keyword>
<dbReference type="KEGG" id="ica:Intca_1973"/>
<dbReference type="eggNOG" id="ENOG5031V19">
    <property type="taxonomic scope" value="Bacteria"/>
</dbReference>
<evidence type="ECO:0000313" key="2">
    <source>
        <dbReference type="EMBL" id="ADU48484.1"/>
    </source>
</evidence>
<organism evidence="2 3">
    <name type="scientific">Intrasporangium calvum (strain ATCC 23552 / DSM 43043 / JCM 3097 / NBRC 12989 / NCIMB 10167 / NRRL B-3866 / 7 KIP)</name>
    <dbReference type="NCBI Taxonomy" id="710696"/>
    <lineage>
        <taxon>Bacteria</taxon>
        <taxon>Bacillati</taxon>
        <taxon>Actinomycetota</taxon>
        <taxon>Actinomycetes</taxon>
        <taxon>Micrococcales</taxon>
        <taxon>Intrasporangiaceae</taxon>
        <taxon>Intrasporangium</taxon>
    </lineage>
</organism>
<sequence length="135" mass="13781">MTDTRHGDHERATGSVADEAALLADLLASRGWGGLSPGPAPSAPGDGEGPAAECTCGGTTPAACRLCPVCQLIAFVQQVSPDTVERVAEIVDLAATALRDLAQSQRERTGERDGERDGERQGEGGGASTHGADSR</sequence>
<dbReference type="STRING" id="710696.Intca_1973"/>
<feature type="region of interest" description="Disordered" evidence="1">
    <location>
        <begin position="99"/>
        <end position="135"/>
    </location>
</feature>
<protein>
    <submittedName>
        <fullName evidence="2">Uncharacterized protein</fullName>
    </submittedName>
</protein>
<feature type="compositionally biased region" description="Basic and acidic residues" evidence="1">
    <location>
        <begin position="105"/>
        <end position="122"/>
    </location>
</feature>
<reference evidence="2 3" key="1">
    <citation type="journal article" date="2010" name="Stand. Genomic Sci.">
        <title>Complete genome sequence of Intrasporangium calvum type strain (7 KIP).</title>
        <authorList>
            <person name="Del Rio T.G."/>
            <person name="Chertkov O."/>
            <person name="Yasawong M."/>
            <person name="Lucas S."/>
            <person name="Deshpande S."/>
            <person name="Cheng J.F."/>
            <person name="Detter C."/>
            <person name="Tapia R."/>
            <person name="Han C."/>
            <person name="Goodwin L."/>
            <person name="Pitluck S."/>
            <person name="Liolios K."/>
            <person name="Ivanova N."/>
            <person name="Mavromatis K."/>
            <person name="Pati A."/>
            <person name="Chen A."/>
            <person name="Palaniappan K."/>
            <person name="Land M."/>
            <person name="Hauser L."/>
            <person name="Chang Y.J."/>
            <person name="Jeffries C.D."/>
            <person name="Rohde M."/>
            <person name="Pukall R."/>
            <person name="Sikorski J."/>
            <person name="Goker M."/>
            <person name="Woyke T."/>
            <person name="Bristow J."/>
            <person name="Eisen J.A."/>
            <person name="Markowitz V."/>
            <person name="Hugenholtz P."/>
            <person name="Kyrpides N.C."/>
            <person name="Klenk H.P."/>
            <person name="Lapidus A."/>
        </authorList>
    </citation>
    <scope>NUCLEOTIDE SEQUENCE [LARGE SCALE GENOMIC DNA]</scope>
    <source>
        <strain evidence="3">ATCC 23552 / DSM 43043 / JCM 3097 / NBRC 12989 / 7 KIP</strain>
    </source>
</reference>
<evidence type="ECO:0000256" key="1">
    <source>
        <dbReference type="SAM" id="MobiDB-lite"/>
    </source>
</evidence>